<dbReference type="EMBL" id="BAAADE010000019">
    <property type="protein sequence ID" value="GAA0615717.1"/>
    <property type="molecule type" value="Genomic_DNA"/>
</dbReference>
<protein>
    <submittedName>
        <fullName evidence="2">Uncharacterized protein</fullName>
    </submittedName>
</protein>
<reference evidence="3" key="1">
    <citation type="journal article" date="2019" name="Int. J. Syst. Evol. Microbiol.">
        <title>The Global Catalogue of Microorganisms (GCM) 10K type strain sequencing project: providing services to taxonomists for standard genome sequencing and annotation.</title>
        <authorList>
            <consortium name="The Broad Institute Genomics Platform"/>
            <consortium name="The Broad Institute Genome Sequencing Center for Infectious Disease"/>
            <person name="Wu L."/>
            <person name="Ma J."/>
        </authorList>
    </citation>
    <scope>NUCLEOTIDE SEQUENCE [LARGE SCALE GENOMIC DNA]</scope>
    <source>
        <strain evidence="3">JCM 15115</strain>
    </source>
</reference>
<dbReference type="Proteomes" id="UP001424441">
    <property type="component" value="Unassembled WGS sequence"/>
</dbReference>
<proteinExistence type="predicted"/>
<evidence type="ECO:0000313" key="2">
    <source>
        <dbReference type="EMBL" id="GAA0615717.1"/>
    </source>
</evidence>
<gene>
    <name evidence="2" type="ORF">GCM10008943_33340</name>
</gene>
<name>A0ABP3RRZ2_9HYPH</name>
<evidence type="ECO:0000313" key="3">
    <source>
        <dbReference type="Proteomes" id="UP001424441"/>
    </source>
</evidence>
<feature type="region of interest" description="Disordered" evidence="1">
    <location>
        <begin position="1"/>
        <end position="29"/>
    </location>
</feature>
<comment type="caution">
    <text evidence="2">The sequence shown here is derived from an EMBL/GenBank/DDBJ whole genome shotgun (WGS) entry which is preliminary data.</text>
</comment>
<accession>A0ABP3RRZ2</accession>
<organism evidence="2 3">
    <name type="scientific">Paenochrobactrum glaciei</name>
    <dbReference type="NCBI Taxonomy" id="486407"/>
    <lineage>
        <taxon>Bacteria</taxon>
        <taxon>Pseudomonadati</taxon>
        <taxon>Pseudomonadota</taxon>
        <taxon>Alphaproteobacteria</taxon>
        <taxon>Hyphomicrobiales</taxon>
        <taxon>Brucellaceae</taxon>
        <taxon>Paenochrobactrum</taxon>
    </lineage>
</organism>
<sequence>MCRPARSPSNNTTGEDVDHEGHVDETLPSGNLNLINLFVPSRDNIEDFACDVSFETTDRFEL</sequence>
<evidence type="ECO:0000256" key="1">
    <source>
        <dbReference type="SAM" id="MobiDB-lite"/>
    </source>
</evidence>
<keyword evidence="3" id="KW-1185">Reference proteome</keyword>